<dbReference type="SUPFAM" id="SSF55920">
    <property type="entry name" value="Creatinase/aminopeptidase"/>
    <property type="match status" value="1"/>
</dbReference>
<organism evidence="4 5">
    <name type="scientific">Caenorhabditis remanei</name>
    <name type="common">Caenorhabditis vulgaris</name>
    <dbReference type="NCBI Taxonomy" id="31234"/>
    <lineage>
        <taxon>Eukaryota</taxon>
        <taxon>Metazoa</taxon>
        <taxon>Ecdysozoa</taxon>
        <taxon>Nematoda</taxon>
        <taxon>Chromadorea</taxon>
        <taxon>Rhabditida</taxon>
        <taxon>Rhabditina</taxon>
        <taxon>Rhabditomorpha</taxon>
        <taxon>Rhabditoidea</taxon>
        <taxon>Rhabditidae</taxon>
        <taxon>Peloderinae</taxon>
        <taxon>Caenorhabditis</taxon>
    </lineage>
</organism>
<dbReference type="Pfam" id="PF01321">
    <property type="entry name" value="Creatinase_N"/>
    <property type="match status" value="1"/>
</dbReference>
<sequence>MLPSSTNDLQPLDSDELEPHVVDFLSGRELHSARKQDREYRQTHDRKYQRYVTKREELRNATSASKKYREETYNKQSNCDAQFINNLHTFKTCDAGSGYRAEQQHYAMDFIAENPCGRNELKSTLKKLKIFSKNKSINEWMNREDNPQKVLRRAFSCINLSVESLTFRENKEQEEYVKNRRTEVNYSADISNVDVGYLAEDFYSLDTARLLREISLTMKFLIPRVNSNNVPLGDIKISKVLFSTDDHYAYIIPEKFSVQKALEKFSYEFKKWHENESYKCREVCCKSIPFRAHINVVLYLEEFISENTQYRRARHICEVPFNPPWRSHHLYLEIDTGMLRVVEYDENVVKCLSQRWACLETPIMEVRFSGITTDLQVSKHIDSIRRTGRAKIVSIDRVNRAKNRFANFNDHVVKFWSTFDTAVLQTYKEHPKPSLETLFCPEKDCVGLCNTDVYLEAPTPVSDEPLAVEKLNKLRSEFSASLAAYILPNTDSHQNERIPESLCRMKFLSEFTGTGGCAVITNDKAVFWTDNQHFKIAGRELDKTYWTVKNHEDKSTETIVDWLRNELPAGSLVGFDPKLVTFSNYLKMSGQLKSSRIELLPIPGNLIDNFWDTRPYREGDVVKVMSLDSCGKSPTFKMSLLRKELESMKCSATIVCELDDVMWLLNLRGNDIPFSPLTYSYLFVSLDEAHLFIDLEKLDQDAKSHLTRSSIRFHSYKKVHSFLSEWMDRQKKDGKSQLILFTPDTNQWIGSIFGEESSIIELSIVKKVKAKKNPMELAGMRACNIRHSVQMIMFLHWFELQTLKVEVENTENTKTTYTEEEMAMKLEEILKDHKMYIEQSLPTVFSSGEHCSVPLHKPDPYHTVSNLYQVLVQSGVHYTDGTACATRTIWESYPTEEFANSYTLVLKGHIKIANSQFPAHSTIGSRLDILARQVLWDAGMDYNHETGHSVGHCLNIRDTQGDSSDQSKEGRMEAGQVVTLEPAFYEPEKYGVRIGSCYETVLTQSSRSSGNPFLCFQPLTFIPFQTSILVKQILTPEEILWINRYHYRVFSEIGKILLEEEQFEVHEWLRKACEPI</sequence>
<dbReference type="SUPFAM" id="SSF53092">
    <property type="entry name" value="Creatinase/prolidase N-terminal domain"/>
    <property type="match status" value="1"/>
</dbReference>
<dbReference type="KEGG" id="crq:GCK72_020167"/>
<feature type="domain" description="Peptidase M24 C-terminal" evidence="3">
    <location>
        <begin position="1012"/>
        <end position="1076"/>
    </location>
</feature>
<dbReference type="InterPro" id="IPR050422">
    <property type="entry name" value="X-Pro_aminopeptidase_P"/>
</dbReference>
<evidence type="ECO:0000259" key="1">
    <source>
        <dbReference type="Pfam" id="PF00557"/>
    </source>
</evidence>
<dbReference type="EMBL" id="WUAV01000005">
    <property type="protein sequence ID" value="KAF1753610.1"/>
    <property type="molecule type" value="Genomic_DNA"/>
</dbReference>
<name>A0A6A5GES6_CAERE</name>
<dbReference type="Pfam" id="PF16188">
    <property type="entry name" value="Peptidase_M24_C"/>
    <property type="match status" value="1"/>
</dbReference>
<dbReference type="InterPro" id="IPR000587">
    <property type="entry name" value="Creatinase_N"/>
</dbReference>
<proteinExistence type="predicted"/>
<accession>A0A6A5GES6</accession>
<dbReference type="Proteomes" id="UP000483820">
    <property type="component" value="Chromosome V"/>
</dbReference>
<dbReference type="RefSeq" id="XP_053582336.1">
    <property type="nucleotide sequence ID" value="XM_053733423.1"/>
</dbReference>
<evidence type="ECO:0000259" key="2">
    <source>
        <dbReference type="Pfam" id="PF01321"/>
    </source>
</evidence>
<evidence type="ECO:0000313" key="4">
    <source>
        <dbReference type="EMBL" id="KAF1753610.1"/>
    </source>
</evidence>
<dbReference type="AlphaFoldDB" id="A0A6A5GES6"/>
<evidence type="ECO:0000313" key="5">
    <source>
        <dbReference type="Proteomes" id="UP000483820"/>
    </source>
</evidence>
<dbReference type="Gene3D" id="3.90.230.10">
    <property type="entry name" value="Creatinase/methionine aminopeptidase superfamily"/>
    <property type="match status" value="1"/>
</dbReference>
<dbReference type="PANTHER" id="PTHR43763:SF13">
    <property type="entry name" value="PROTEIN PID-5"/>
    <property type="match status" value="1"/>
</dbReference>
<dbReference type="InterPro" id="IPR032416">
    <property type="entry name" value="Peptidase_M24_C"/>
</dbReference>
<dbReference type="GeneID" id="9820741"/>
<dbReference type="PANTHER" id="PTHR43763">
    <property type="entry name" value="XAA-PRO AMINOPEPTIDASE 1"/>
    <property type="match status" value="1"/>
</dbReference>
<feature type="domain" description="Peptidase M24" evidence="1">
    <location>
        <begin position="813"/>
        <end position="996"/>
    </location>
</feature>
<dbReference type="InterPro" id="IPR000994">
    <property type="entry name" value="Pept_M24"/>
</dbReference>
<dbReference type="Pfam" id="PF00557">
    <property type="entry name" value="Peptidase_M24"/>
    <property type="match status" value="1"/>
</dbReference>
<gene>
    <name evidence="4" type="ORF">GCK72_020167</name>
</gene>
<reference evidence="4 5" key="1">
    <citation type="submission" date="2019-12" db="EMBL/GenBank/DDBJ databases">
        <title>Chromosome-level assembly of the Caenorhabditis remanei genome.</title>
        <authorList>
            <person name="Teterina A.A."/>
            <person name="Willis J.H."/>
            <person name="Phillips P.C."/>
        </authorList>
    </citation>
    <scope>NUCLEOTIDE SEQUENCE [LARGE SCALE GENOMIC DNA]</scope>
    <source>
        <strain evidence="4 5">PX506</strain>
        <tissue evidence="4">Whole organism</tissue>
    </source>
</reference>
<comment type="caution">
    <text evidence="4">The sequence shown here is derived from an EMBL/GenBank/DDBJ whole genome shotgun (WGS) entry which is preliminary data.</text>
</comment>
<dbReference type="GO" id="GO:0004177">
    <property type="term" value="F:aminopeptidase activity"/>
    <property type="evidence" value="ECO:0007669"/>
    <property type="project" value="UniProtKB-ARBA"/>
</dbReference>
<dbReference type="CTD" id="9820741"/>
<dbReference type="InterPro" id="IPR029149">
    <property type="entry name" value="Creatin/AminoP/Spt16_N"/>
</dbReference>
<dbReference type="InterPro" id="IPR036005">
    <property type="entry name" value="Creatinase/aminopeptidase-like"/>
</dbReference>
<feature type="domain" description="Creatinase N-terminal" evidence="2">
    <location>
        <begin position="504"/>
        <end position="602"/>
    </location>
</feature>
<dbReference type="Pfam" id="PF16189">
    <property type="entry name" value="Creatinase_N_2"/>
    <property type="match status" value="1"/>
</dbReference>
<evidence type="ECO:0000259" key="3">
    <source>
        <dbReference type="Pfam" id="PF16188"/>
    </source>
</evidence>
<dbReference type="Gene3D" id="3.40.350.10">
    <property type="entry name" value="Creatinase/prolidase N-terminal domain"/>
    <property type="match status" value="2"/>
</dbReference>
<protein>
    <submittedName>
        <fullName evidence="4">Uncharacterized protein</fullName>
    </submittedName>
</protein>